<keyword evidence="12" id="KW-1185">Reference proteome</keyword>
<keyword evidence="8" id="KW-0449">Lipoprotein</keyword>
<keyword evidence="9" id="KW-1133">Transmembrane helix</keyword>
<keyword evidence="5" id="KW-0813">Transport</keyword>
<proteinExistence type="inferred from homology"/>
<dbReference type="InterPro" id="IPR050811">
    <property type="entry name" value="Phosphate_ABC_transporter"/>
</dbReference>
<accession>A0A0A3IK78</accession>
<dbReference type="AlphaFoldDB" id="A0A0A3IK78"/>
<keyword evidence="9" id="KW-0472">Membrane</keyword>
<evidence type="ECO:0000256" key="8">
    <source>
        <dbReference type="ARBA" id="ARBA00023288"/>
    </source>
</evidence>
<comment type="caution">
    <text evidence="11">The sequence shown here is derived from an EMBL/GenBank/DDBJ whole genome shotgun (WGS) entry which is preliminary data.</text>
</comment>
<dbReference type="Proteomes" id="UP000030437">
    <property type="component" value="Unassembled WGS sequence"/>
</dbReference>
<evidence type="ECO:0000256" key="4">
    <source>
        <dbReference type="ARBA" id="ARBA00011529"/>
    </source>
</evidence>
<gene>
    <name evidence="11" type="ORF">CD32_15295</name>
</gene>
<dbReference type="InterPro" id="IPR024370">
    <property type="entry name" value="PBP_domain"/>
</dbReference>
<dbReference type="SUPFAM" id="SSF53850">
    <property type="entry name" value="Periplasmic binding protein-like II"/>
    <property type="match status" value="1"/>
</dbReference>
<evidence type="ECO:0000256" key="9">
    <source>
        <dbReference type="SAM" id="Phobius"/>
    </source>
</evidence>
<evidence type="ECO:0000256" key="6">
    <source>
        <dbReference type="ARBA" id="ARBA00022729"/>
    </source>
</evidence>
<feature type="transmembrane region" description="Helical" evidence="9">
    <location>
        <begin position="36"/>
        <end position="57"/>
    </location>
</feature>
<name>A0A0A3IK78_9BACI</name>
<evidence type="ECO:0000313" key="12">
    <source>
        <dbReference type="Proteomes" id="UP000030437"/>
    </source>
</evidence>
<reference evidence="11 12" key="1">
    <citation type="submission" date="2014-02" db="EMBL/GenBank/DDBJ databases">
        <title>Draft genome sequence of Lysinibacillus odysseyi NBRC 100172.</title>
        <authorList>
            <person name="Zhang F."/>
            <person name="Wang G."/>
            <person name="Zhang L."/>
        </authorList>
    </citation>
    <scope>NUCLEOTIDE SEQUENCE [LARGE SCALE GENOMIC DNA]</scope>
    <source>
        <strain evidence="11 12">NBRC 100172</strain>
    </source>
</reference>
<dbReference type="PANTHER" id="PTHR30570">
    <property type="entry name" value="PERIPLASMIC PHOSPHATE BINDING COMPONENT OF PHOSPHATE ABC TRANSPORTER"/>
    <property type="match status" value="1"/>
</dbReference>
<feature type="domain" description="PBP" evidence="10">
    <location>
        <begin position="130"/>
        <end position="366"/>
    </location>
</feature>
<evidence type="ECO:0000313" key="11">
    <source>
        <dbReference type="EMBL" id="KGR83213.1"/>
    </source>
</evidence>
<dbReference type="OrthoDB" id="9790048at2"/>
<keyword evidence="6" id="KW-0732">Signal</keyword>
<dbReference type="PANTHER" id="PTHR30570:SF1">
    <property type="entry name" value="PHOSPHATE-BINDING PROTEIN PSTS"/>
    <property type="match status" value="1"/>
</dbReference>
<protein>
    <submittedName>
        <fullName evidence="11">Membrane protein</fullName>
    </submittedName>
</protein>
<evidence type="ECO:0000256" key="5">
    <source>
        <dbReference type="ARBA" id="ARBA00022592"/>
    </source>
</evidence>
<comment type="similarity">
    <text evidence="3">Belongs to the PstS family.</text>
</comment>
<dbReference type="eggNOG" id="COG0226">
    <property type="taxonomic scope" value="Bacteria"/>
</dbReference>
<comment type="subunit">
    <text evidence="4">The complex is composed of two ATP-binding proteins (PstB), two transmembrane proteins (PstC and PstA) and a solute-binding protein (PstS).</text>
</comment>
<evidence type="ECO:0000256" key="1">
    <source>
        <dbReference type="ARBA" id="ARBA00002841"/>
    </source>
</evidence>
<dbReference type="EMBL" id="JPVP01000058">
    <property type="protein sequence ID" value="KGR83213.1"/>
    <property type="molecule type" value="Genomic_DNA"/>
</dbReference>
<evidence type="ECO:0000259" key="10">
    <source>
        <dbReference type="Pfam" id="PF12849"/>
    </source>
</evidence>
<keyword evidence="7" id="KW-0564">Palmitate</keyword>
<feature type="transmembrane region" description="Helical" evidence="9">
    <location>
        <begin position="64"/>
        <end position="83"/>
    </location>
</feature>
<keyword evidence="9" id="KW-0812">Transmembrane</keyword>
<dbReference type="GO" id="GO:0006817">
    <property type="term" value="P:phosphate ion transport"/>
    <property type="evidence" value="ECO:0007669"/>
    <property type="project" value="UniProtKB-KW"/>
</dbReference>
<dbReference type="RefSeq" id="WP_036156190.1">
    <property type="nucleotide sequence ID" value="NZ_AVCX01000003.1"/>
</dbReference>
<comment type="subcellular location">
    <subcellularLocation>
        <location evidence="2">Cell membrane</location>
        <topology evidence="2">Lipid-anchor</topology>
    </subcellularLocation>
</comment>
<evidence type="ECO:0000256" key="2">
    <source>
        <dbReference type="ARBA" id="ARBA00004193"/>
    </source>
</evidence>
<organism evidence="11 12">
    <name type="scientific">Lysinibacillus odysseyi 34hs-1 = NBRC 100172</name>
    <dbReference type="NCBI Taxonomy" id="1220589"/>
    <lineage>
        <taxon>Bacteria</taxon>
        <taxon>Bacillati</taxon>
        <taxon>Bacillota</taxon>
        <taxon>Bacilli</taxon>
        <taxon>Bacillales</taxon>
        <taxon>Bacillaceae</taxon>
        <taxon>Lysinibacillus</taxon>
    </lineage>
</organism>
<dbReference type="STRING" id="1220589.CD32_15295"/>
<dbReference type="GO" id="GO:0005886">
    <property type="term" value="C:plasma membrane"/>
    <property type="evidence" value="ECO:0007669"/>
    <property type="project" value="UniProtKB-SubCell"/>
</dbReference>
<dbReference type="Gene3D" id="3.40.190.10">
    <property type="entry name" value="Periplasmic binding protein-like II"/>
    <property type="match status" value="2"/>
</dbReference>
<evidence type="ECO:0000256" key="3">
    <source>
        <dbReference type="ARBA" id="ARBA00008725"/>
    </source>
</evidence>
<dbReference type="Pfam" id="PF12849">
    <property type="entry name" value="PBP_like_2"/>
    <property type="match status" value="1"/>
</dbReference>
<keyword evidence="5" id="KW-0592">Phosphate transport</keyword>
<comment type="function">
    <text evidence="1">Part of the ABC transporter complex PstSACB involved in phosphate import.</text>
</comment>
<sequence length="382" mass="41765">MADKIIAFSLVTVALLFIGVPLGFVALIGLMPVYSYFIFSVVAVLYIIIGMISFRFFKTKRRKLVTSIAALGVVAATGIPALLQLYEDNIGTVAAEINIHEYAPFVEGSTVKKLDEEATLAVKGDLPVLDGATAMYPLYSAFVQAVYPENPAYFEEGTVLASTTPYAYQNLFNGKADIIFVAAPSEQQMKMAEAKGIKLEMTPIGREAFVFFVNKKNPVDSLTLEQIRAIYAGEVKNWSEVGGKEDAIRPFQRPQDSGSQTALQNLMGNVPIMEAPTEDIASGMGGIINEVAQYKNYKNAIGYTFRYYSTEMVGNDEIKLLAIDGIAPTEENIRNGTYSITSEFYAITAGTDNPNTQKLLDWILSPQGQALIEKVGYVPISE</sequence>
<evidence type="ECO:0000256" key="7">
    <source>
        <dbReference type="ARBA" id="ARBA00023139"/>
    </source>
</evidence>
<feature type="transmembrane region" description="Helical" evidence="9">
    <location>
        <begin position="7"/>
        <end position="30"/>
    </location>
</feature>